<name>A0ABW6Y298_9ACTN</name>
<dbReference type="RefSeq" id="WP_030319018.1">
    <property type="nucleotide sequence ID" value="NZ_JBIBDZ010000015.1"/>
</dbReference>
<keyword evidence="2" id="KW-0732">Signal</keyword>
<organism evidence="3 4">
    <name type="scientific">Streptomyces flavochromogenes</name>
    <dbReference type="NCBI Taxonomy" id="68199"/>
    <lineage>
        <taxon>Bacteria</taxon>
        <taxon>Bacillati</taxon>
        <taxon>Actinomycetota</taxon>
        <taxon>Actinomycetes</taxon>
        <taxon>Kitasatosporales</taxon>
        <taxon>Streptomycetaceae</taxon>
        <taxon>Streptomyces</taxon>
    </lineage>
</organism>
<dbReference type="EMBL" id="JBIBDZ010000015">
    <property type="protein sequence ID" value="MFF5923749.1"/>
    <property type="molecule type" value="Genomic_DNA"/>
</dbReference>
<dbReference type="Proteomes" id="UP001602370">
    <property type="component" value="Unassembled WGS sequence"/>
</dbReference>
<feature type="chain" id="PRO_5047503259" description="Lipoprotein" evidence="2">
    <location>
        <begin position="21"/>
        <end position="233"/>
    </location>
</feature>
<gene>
    <name evidence="3" type="ORF">ACFY8C_36320</name>
</gene>
<protein>
    <recommendedName>
        <fullName evidence="5">Lipoprotein</fullName>
    </recommendedName>
</protein>
<comment type="caution">
    <text evidence="3">The sequence shown here is derived from an EMBL/GenBank/DDBJ whole genome shotgun (WGS) entry which is preliminary data.</text>
</comment>
<proteinExistence type="predicted"/>
<keyword evidence="4" id="KW-1185">Reference proteome</keyword>
<dbReference type="PROSITE" id="PS51257">
    <property type="entry name" value="PROKAR_LIPOPROTEIN"/>
    <property type="match status" value="1"/>
</dbReference>
<sequence>MSHRVLVSTLLGVVLTLSLAACGSTADKNPDVPASTAAGGVADGRTAEGASGDCPDKHAATVQDDKFGGTADIDLCARPEVHRTAVKADWAGVYTRPTVSPPLNMMPVSCTGESEDGCKVIKVSGTALCNQAKPNCHPRRGEEVPVLCSAVDKLNSDRLYYGVLLDSKRLLAMGTDNDRGYTKDFTDKGDIPVGYVDAARLEKVRAELPACDGTLLHGGGARTFAGMQGLPLD</sequence>
<reference evidence="3 4" key="1">
    <citation type="submission" date="2024-10" db="EMBL/GenBank/DDBJ databases">
        <title>The Natural Products Discovery Center: Release of the First 8490 Sequenced Strains for Exploring Actinobacteria Biosynthetic Diversity.</title>
        <authorList>
            <person name="Kalkreuter E."/>
            <person name="Kautsar S.A."/>
            <person name="Yang D."/>
            <person name="Bader C.D."/>
            <person name="Teijaro C.N."/>
            <person name="Fluegel L."/>
            <person name="Davis C.M."/>
            <person name="Simpson J.R."/>
            <person name="Lauterbach L."/>
            <person name="Steele A.D."/>
            <person name="Gui C."/>
            <person name="Meng S."/>
            <person name="Li G."/>
            <person name="Viehrig K."/>
            <person name="Ye F."/>
            <person name="Su P."/>
            <person name="Kiefer A.F."/>
            <person name="Nichols A."/>
            <person name="Cepeda A.J."/>
            <person name="Yan W."/>
            <person name="Fan B."/>
            <person name="Jiang Y."/>
            <person name="Adhikari A."/>
            <person name="Zheng C.-J."/>
            <person name="Schuster L."/>
            <person name="Cowan T.M."/>
            <person name="Smanski M.J."/>
            <person name="Chevrette M.G."/>
            <person name="De Carvalho L.P.S."/>
            <person name="Shen B."/>
        </authorList>
    </citation>
    <scope>NUCLEOTIDE SEQUENCE [LARGE SCALE GENOMIC DNA]</scope>
    <source>
        <strain evidence="3 4">NPDC012605</strain>
    </source>
</reference>
<evidence type="ECO:0000256" key="2">
    <source>
        <dbReference type="SAM" id="SignalP"/>
    </source>
</evidence>
<evidence type="ECO:0008006" key="5">
    <source>
        <dbReference type="Google" id="ProtNLM"/>
    </source>
</evidence>
<evidence type="ECO:0000313" key="3">
    <source>
        <dbReference type="EMBL" id="MFF5923749.1"/>
    </source>
</evidence>
<accession>A0ABW6Y298</accession>
<evidence type="ECO:0000256" key="1">
    <source>
        <dbReference type="SAM" id="MobiDB-lite"/>
    </source>
</evidence>
<evidence type="ECO:0000313" key="4">
    <source>
        <dbReference type="Proteomes" id="UP001602370"/>
    </source>
</evidence>
<feature type="region of interest" description="Disordered" evidence="1">
    <location>
        <begin position="25"/>
        <end position="56"/>
    </location>
</feature>
<feature type="signal peptide" evidence="2">
    <location>
        <begin position="1"/>
        <end position="20"/>
    </location>
</feature>